<name>A0AAE0IUK3_9PEZI</name>
<evidence type="ECO:0000313" key="3">
    <source>
        <dbReference type="EMBL" id="KAK3331528.1"/>
    </source>
</evidence>
<gene>
    <name evidence="3" type="ORF">B0H66DRAFT_99044</name>
</gene>
<reference evidence="3" key="2">
    <citation type="submission" date="2023-06" db="EMBL/GenBank/DDBJ databases">
        <authorList>
            <consortium name="Lawrence Berkeley National Laboratory"/>
            <person name="Haridas S."/>
            <person name="Hensen N."/>
            <person name="Bonometti L."/>
            <person name="Westerberg I."/>
            <person name="Brannstrom I.O."/>
            <person name="Guillou S."/>
            <person name="Cros-Aarteil S."/>
            <person name="Calhoun S."/>
            <person name="Kuo A."/>
            <person name="Mondo S."/>
            <person name="Pangilinan J."/>
            <person name="Riley R."/>
            <person name="Labutti K."/>
            <person name="Andreopoulos B."/>
            <person name="Lipzen A."/>
            <person name="Chen C."/>
            <person name="Yanf M."/>
            <person name="Daum C."/>
            <person name="Ng V."/>
            <person name="Clum A."/>
            <person name="Steindorff A."/>
            <person name="Ohm R."/>
            <person name="Martin F."/>
            <person name="Silar P."/>
            <person name="Natvig D."/>
            <person name="Lalanne C."/>
            <person name="Gautier V."/>
            <person name="Ament-Velasquez S.L."/>
            <person name="Kruys A."/>
            <person name="Hutchinson M.I."/>
            <person name="Powell A.J."/>
            <person name="Barry K."/>
            <person name="Miller A.N."/>
            <person name="Grigoriev I.V."/>
            <person name="Debuchy R."/>
            <person name="Gladieux P."/>
            <person name="Thoren M.H."/>
            <person name="Johannesson H."/>
        </authorList>
    </citation>
    <scope>NUCLEOTIDE SEQUENCE</scope>
    <source>
        <strain evidence="3">CBS 118394</strain>
    </source>
</reference>
<dbReference type="PANTHER" id="PTHR45348">
    <property type="entry name" value="HYPOTHETICAL OXIDOREDUCTASE (EUROFUNG)"/>
    <property type="match status" value="1"/>
</dbReference>
<proteinExistence type="predicted"/>
<dbReference type="Proteomes" id="UP001283341">
    <property type="component" value="Unassembled WGS sequence"/>
</dbReference>
<dbReference type="Gene3D" id="3.40.50.720">
    <property type="entry name" value="NAD(P)-binding Rossmann-like Domain"/>
    <property type="match status" value="1"/>
</dbReference>
<keyword evidence="1" id="KW-0560">Oxidoreductase</keyword>
<organism evidence="3 4">
    <name type="scientific">Apodospora peruviana</name>
    <dbReference type="NCBI Taxonomy" id="516989"/>
    <lineage>
        <taxon>Eukaryota</taxon>
        <taxon>Fungi</taxon>
        <taxon>Dikarya</taxon>
        <taxon>Ascomycota</taxon>
        <taxon>Pezizomycotina</taxon>
        <taxon>Sordariomycetes</taxon>
        <taxon>Sordariomycetidae</taxon>
        <taxon>Sordariales</taxon>
        <taxon>Lasiosphaeriaceae</taxon>
        <taxon>Apodospora</taxon>
    </lineage>
</organism>
<evidence type="ECO:0000313" key="4">
    <source>
        <dbReference type="Proteomes" id="UP001283341"/>
    </source>
</evidence>
<protein>
    <submittedName>
        <fullName evidence="3">Uncharacterized protein</fullName>
    </submittedName>
</protein>
<dbReference type="GO" id="GO:0016651">
    <property type="term" value="F:oxidoreductase activity, acting on NAD(P)H"/>
    <property type="evidence" value="ECO:0007669"/>
    <property type="project" value="InterPro"/>
</dbReference>
<evidence type="ECO:0000256" key="1">
    <source>
        <dbReference type="ARBA" id="ARBA00023002"/>
    </source>
</evidence>
<reference evidence="3" key="1">
    <citation type="journal article" date="2023" name="Mol. Phylogenet. Evol.">
        <title>Genome-scale phylogeny and comparative genomics of the fungal order Sordariales.</title>
        <authorList>
            <person name="Hensen N."/>
            <person name="Bonometti L."/>
            <person name="Westerberg I."/>
            <person name="Brannstrom I.O."/>
            <person name="Guillou S."/>
            <person name="Cros-Aarteil S."/>
            <person name="Calhoun S."/>
            <person name="Haridas S."/>
            <person name="Kuo A."/>
            <person name="Mondo S."/>
            <person name="Pangilinan J."/>
            <person name="Riley R."/>
            <person name="LaButti K."/>
            <person name="Andreopoulos B."/>
            <person name="Lipzen A."/>
            <person name="Chen C."/>
            <person name="Yan M."/>
            <person name="Daum C."/>
            <person name="Ng V."/>
            <person name="Clum A."/>
            <person name="Steindorff A."/>
            <person name="Ohm R.A."/>
            <person name="Martin F."/>
            <person name="Silar P."/>
            <person name="Natvig D.O."/>
            <person name="Lalanne C."/>
            <person name="Gautier V."/>
            <person name="Ament-Velasquez S.L."/>
            <person name="Kruys A."/>
            <person name="Hutchinson M.I."/>
            <person name="Powell A.J."/>
            <person name="Barry K."/>
            <person name="Miller A.N."/>
            <person name="Grigoriev I.V."/>
            <person name="Debuchy R."/>
            <person name="Gladieux P."/>
            <person name="Hiltunen Thoren M."/>
            <person name="Johannesson H."/>
        </authorList>
    </citation>
    <scope>NUCLEOTIDE SEQUENCE</scope>
    <source>
        <strain evidence="3">CBS 118394</strain>
    </source>
</reference>
<sequence>MTTPVIQTGLVRSPRTDGDSSPILVVHSYGAAATVPYESPTCADEIMKSTPGGLPLRHAFDCITSPESVSTCLAALGRAGGRYACLEGCKTEWADSARSSRQGGDGIRGVGTAGDFGWQ</sequence>
<keyword evidence="4" id="KW-1185">Reference proteome</keyword>
<evidence type="ECO:0000256" key="2">
    <source>
        <dbReference type="SAM" id="MobiDB-lite"/>
    </source>
</evidence>
<dbReference type="InterPro" id="IPR047122">
    <property type="entry name" value="Trans-enoyl_RdTase-like"/>
</dbReference>
<comment type="caution">
    <text evidence="3">The sequence shown here is derived from an EMBL/GenBank/DDBJ whole genome shotgun (WGS) entry which is preliminary data.</text>
</comment>
<feature type="region of interest" description="Disordered" evidence="2">
    <location>
        <begin position="97"/>
        <end position="119"/>
    </location>
</feature>
<accession>A0AAE0IUK3</accession>
<dbReference type="EMBL" id="JAUEDM010000001">
    <property type="protein sequence ID" value="KAK3331528.1"/>
    <property type="molecule type" value="Genomic_DNA"/>
</dbReference>
<feature type="compositionally biased region" description="Gly residues" evidence="2">
    <location>
        <begin position="103"/>
        <end position="119"/>
    </location>
</feature>
<dbReference type="PANTHER" id="PTHR45348:SF1">
    <property type="entry name" value="TRANS-ENOYL REDUCTASE STHE"/>
    <property type="match status" value="1"/>
</dbReference>
<dbReference type="AlphaFoldDB" id="A0AAE0IUK3"/>